<sequence>MERKLSSAGACLAIAGHARSVWTVSLLLLVISVGYSSLDIYHGQNVCTHTKYQARPIHIRQSVQRPVHTLDLEKCKEEGESPCHRTVTTYRTVYQSKVRMRIQTVTVPGCCKGWRKRSPHDISCLQSECSRPCENGGECVGRESCSCPAGFTGTYCHTDIDECSGEGRSPCQQECTNTPGSFNCSCTEGFKLGDDGRSCKLCLSCSREFQELQAQMVSLPDELGHVTQKLMRTNIQSDMKQAMERQEENFEKLQSQHDTIMAIQKQMDALPEMAARLDNLTALHAQIHELQGLETRLDSVQDEVGDGFASLKASQTGFTEALELAEKRWQKGSVASSKLQSEAMERLQWQQDQMVARIGRLEQDNAKLQENLTTILAMYESAMSALQQRDTAPTRKPESTTLPGIDDDYYLQHSSSSIESVSRNRISSISQQISVLEEKLSMCNCNGAQYPNY</sequence>
<reference evidence="10 11" key="1">
    <citation type="submission" date="2019-01" db="EMBL/GenBank/DDBJ databases">
        <title>A draft genome assembly of the solar-powered sea slug Elysia chlorotica.</title>
        <authorList>
            <person name="Cai H."/>
            <person name="Li Q."/>
            <person name="Fang X."/>
            <person name="Li J."/>
            <person name="Curtis N.E."/>
            <person name="Altenburger A."/>
            <person name="Shibata T."/>
            <person name="Feng M."/>
            <person name="Maeda T."/>
            <person name="Schwartz J.A."/>
            <person name="Shigenobu S."/>
            <person name="Lundholm N."/>
            <person name="Nishiyama T."/>
            <person name="Yang H."/>
            <person name="Hasebe M."/>
            <person name="Li S."/>
            <person name="Pierce S.K."/>
            <person name="Wang J."/>
        </authorList>
    </citation>
    <scope>NUCLEOTIDE SEQUENCE [LARGE SCALE GENOMIC DNA]</scope>
    <source>
        <strain evidence="10">EC2010</strain>
        <tissue evidence="10">Whole organism of an adult</tissue>
    </source>
</reference>
<keyword evidence="11" id="KW-1185">Reference proteome</keyword>
<dbReference type="SMART" id="SM00181">
    <property type="entry name" value="EGF"/>
    <property type="match status" value="2"/>
</dbReference>
<evidence type="ECO:0000256" key="3">
    <source>
        <dbReference type="ARBA" id="ARBA00022737"/>
    </source>
</evidence>
<dbReference type="PROSITE" id="PS50026">
    <property type="entry name" value="EGF_3"/>
    <property type="match status" value="2"/>
</dbReference>
<keyword evidence="1 5" id="KW-0245">EGF-like domain</keyword>
<protein>
    <recommendedName>
        <fullName evidence="12">Epidermal growth factor-like protein 7</fullName>
    </recommendedName>
</protein>
<evidence type="ECO:0000259" key="8">
    <source>
        <dbReference type="PROSITE" id="PS50026"/>
    </source>
</evidence>
<evidence type="ECO:0000256" key="4">
    <source>
        <dbReference type="ARBA" id="ARBA00023157"/>
    </source>
</evidence>
<name>A0A3S0ZQR6_ELYCH</name>
<dbReference type="Pfam" id="PF07645">
    <property type="entry name" value="EGF_CA"/>
    <property type="match status" value="1"/>
</dbReference>
<organism evidence="10 11">
    <name type="scientific">Elysia chlorotica</name>
    <name type="common">Eastern emerald elysia</name>
    <name type="synonym">Sea slug</name>
    <dbReference type="NCBI Taxonomy" id="188477"/>
    <lineage>
        <taxon>Eukaryota</taxon>
        <taxon>Metazoa</taxon>
        <taxon>Spiralia</taxon>
        <taxon>Lophotrochozoa</taxon>
        <taxon>Mollusca</taxon>
        <taxon>Gastropoda</taxon>
        <taxon>Heterobranchia</taxon>
        <taxon>Euthyneura</taxon>
        <taxon>Panpulmonata</taxon>
        <taxon>Sacoglossa</taxon>
        <taxon>Placobranchoidea</taxon>
        <taxon>Plakobranchidae</taxon>
        <taxon>Elysia</taxon>
    </lineage>
</organism>
<evidence type="ECO:0000256" key="6">
    <source>
        <dbReference type="SAM" id="Coils"/>
    </source>
</evidence>
<dbReference type="InterPro" id="IPR011489">
    <property type="entry name" value="EMI_domain"/>
</dbReference>
<dbReference type="PROSITE" id="PS51041">
    <property type="entry name" value="EMI"/>
    <property type="match status" value="1"/>
</dbReference>
<dbReference type="InterPro" id="IPR001881">
    <property type="entry name" value="EGF-like_Ca-bd_dom"/>
</dbReference>
<dbReference type="InterPro" id="IPR049883">
    <property type="entry name" value="NOTCH1_EGF-like"/>
</dbReference>
<dbReference type="CDD" id="cd00054">
    <property type="entry name" value="EGF_CA"/>
    <property type="match status" value="2"/>
</dbReference>
<dbReference type="PANTHER" id="PTHR24039">
    <property type="entry name" value="FIBRILLIN-RELATED"/>
    <property type="match status" value="1"/>
</dbReference>
<dbReference type="PROSITE" id="PS00010">
    <property type="entry name" value="ASX_HYDROXYL"/>
    <property type="match status" value="1"/>
</dbReference>
<keyword evidence="2" id="KW-0732">Signal</keyword>
<accession>A0A3S0ZQR6</accession>
<feature type="region of interest" description="Disordered" evidence="7">
    <location>
        <begin position="386"/>
        <end position="407"/>
    </location>
</feature>
<dbReference type="InterPro" id="IPR000152">
    <property type="entry name" value="EGF-type_Asp/Asn_hydroxyl_site"/>
</dbReference>
<dbReference type="SUPFAM" id="SSF57196">
    <property type="entry name" value="EGF/Laminin"/>
    <property type="match status" value="2"/>
</dbReference>
<feature type="coiled-coil region" evidence="6">
    <location>
        <begin position="344"/>
        <end position="378"/>
    </location>
</feature>
<gene>
    <name evidence="10" type="ORF">EGW08_008590</name>
</gene>
<evidence type="ECO:0008006" key="12">
    <source>
        <dbReference type="Google" id="ProtNLM"/>
    </source>
</evidence>
<evidence type="ECO:0000259" key="9">
    <source>
        <dbReference type="PROSITE" id="PS51041"/>
    </source>
</evidence>
<feature type="domain" description="EGF-like" evidence="8">
    <location>
        <begin position="159"/>
        <end position="200"/>
    </location>
</feature>
<dbReference type="PROSITE" id="PS01186">
    <property type="entry name" value="EGF_2"/>
    <property type="match status" value="2"/>
</dbReference>
<keyword evidence="3" id="KW-0677">Repeat</keyword>
<dbReference type="Gene3D" id="2.10.25.10">
    <property type="entry name" value="Laminin"/>
    <property type="match status" value="2"/>
</dbReference>
<dbReference type="PANTHER" id="PTHR24039:SF58">
    <property type="entry name" value="EGF-LIKE DOMAIN-CONTAINING PROTEIN"/>
    <property type="match status" value="1"/>
</dbReference>
<evidence type="ECO:0000256" key="1">
    <source>
        <dbReference type="ARBA" id="ARBA00022536"/>
    </source>
</evidence>
<feature type="disulfide bond" evidence="5">
    <location>
        <begin position="147"/>
        <end position="156"/>
    </location>
</feature>
<feature type="domain" description="EGF-like" evidence="8">
    <location>
        <begin position="125"/>
        <end position="157"/>
    </location>
</feature>
<evidence type="ECO:0000313" key="11">
    <source>
        <dbReference type="Proteomes" id="UP000271974"/>
    </source>
</evidence>
<feature type="disulfide bond" evidence="5">
    <location>
        <begin position="129"/>
        <end position="139"/>
    </location>
</feature>
<dbReference type="InterPro" id="IPR000742">
    <property type="entry name" value="EGF"/>
</dbReference>
<dbReference type="Pfam" id="PF07546">
    <property type="entry name" value="EMI"/>
    <property type="match status" value="1"/>
</dbReference>
<dbReference type="OrthoDB" id="6063061at2759"/>
<dbReference type="Proteomes" id="UP000271974">
    <property type="component" value="Unassembled WGS sequence"/>
</dbReference>
<feature type="coiled-coil region" evidence="6">
    <location>
        <begin position="236"/>
        <end position="303"/>
    </location>
</feature>
<dbReference type="PROSITE" id="PS01187">
    <property type="entry name" value="EGF_CA"/>
    <property type="match status" value="1"/>
</dbReference>
<comment type="caution">
    <text evidence="10">The sequence shown here is derived from an EMBL/GenBank/DDBJ whole genome shotgun (WGS) entry which is preliminary data.</text>
</comment>
<dbReference type="FunFam" id="2.10.25.10:FF:000010">
    <property type="entry name" value="Pro-epidermal growth factor"/>
    <property type="match status" value="1"/>
</dbReference>
<dbReference type="STRING" id="188477.A0A3S0ZQR6"/>
<dbReference type="PROSITE" id="PS00022">
    <property type="entry name" value="EGF_1"/>
    <property type="match status" value="1"/>
</dbReference>
<evidence type="ECO:0000256" key="2">
    <source>
        <dbReference type="ARBA" id="ARBA00022729"/>
    </source>
</evidence>
<dbReference type="EMBL" id="RQTK01000236">
    <property type="protein sequence ID" value="RUS83622.1"/>
    <property type="molecule type" value="Genomic_DNA"/>
</dbReference>
<keyword evidence="4 5" id="KW-1015">Disulfide bond</keyword>
<dbReference type="InterPro" id="IPR018097">
    <property type="entry name" value="EGF_Ca-bd_CS"/>
</dbReference>
<feature type="domain" description="EMI" evidence="9">
    <location>
        <begin position="43"/>
        <end position="126"/>
    </location>
</feature>
<comment type="caution">
    <text evidence="5">Lacks conserved residue(s) required for the propagation of feature annotation.</text>
</comment>
<dbReference type="AlphaFoldDB" id="A0A3S0ZQR6"/>
<dbReference type="GO" id="GO:0005509">
    <property type="term" value="F:calcium ion binding"/>
    <property type="evidence" value="ECO:0007669"/>
    <property type="project" value="InterPro"/>
</dbReference>
<evidence type="ECO:0000313" key="10">
    <source>
        <dbReference type="EMBL" id="RUS83622.1"/>
    </source>
</evidence>
<keyword evidence="6" id="KW-0175">Coiled coil</keyword>
<evidence type="ECO:0000256" key="7">
    <source>
        <dbReference type="SAM" id="MobiDB-lite"/>
    </source>
</evidence>
<dbReference type="SMART" id="SM00179">
    <property type="entry name" value="EGF_CA"/>
    <property type="match status" value="2"/>
</dbReference>
<proteinExistence type="predicted"/>
<evidence type="ECO:0000256" key="5">
    <source>
        <dbReference type="PROSITE-ProRule" id="PRU00076"/>
    </source>
</evidence>